<dbReference type="PANTHER" id="PTHR30514:SF10">
    <property type="entry name" value="MURR_RPIR FAMILY TRANSCRIPTIONAL REGULATOR"/>
    <property type="match status" value="1"/>
</dbReference>
<dbReference type="RefSeq" id="WP_135371417.1">
    <property type="nucleotide sequence ID" value="NZ_RKLY01000004.1"/>
</dbReference>
<dbReference type="InterPro" id="IPR009057">
    <property type="entry name" value="Homeodomain-like_sf"/>
</dbReference>
<comment type="caution">
    <text evidence="6">The sequence shown here is derived from an EMBL/GenBank/DDBJ whole genome shotgun (WGS) entry which is preliminary data.</text>
</comment>
<dbReference type="InterPro" id="IPR046348">
    <property type="entry name" value="SIS_dom_sf"/>
</dbReference>
<protein>
    <submittedName>
        <fullName evidence="6">MurR/RpiR family transcriptional regulator</fullName>
    </submittedName>
</protein>
<dbReference type="Gene3D" id="1.10.10.10">
    <property type="entry name" value="Winged helix-like DNA-binding domain superfamily/Winged helix DNA-binding domain"/>
    <property type="match status" value="1"/>
</dbReference>
<keyword evidence="1" id="KW-0805">Transcription regulation</keyword>
<dbReference type="AlphaFoldDB" id="A0A4Z0JP24"/>
<feature type="domain" description="SIS" evidence="5">
    <location>
        <begin position="123"/>
        <end position="264"/>
    </location>
</feature>
<gene>
    <name evidence="6" type="ORF">EGT49_02675</name>
</gene>
<dbReference type="InterPro" id="IPR047640">
    <property type="entry name" value="RpiR-like"/>
</dbReference>
<dbReference type="Proteomes" id="UP000298021">
    <property type="component" value="Unassembled WGS sequence"/>
</dbReference>
<dbReference type="SUPFAM" id="SSF53697">
    <property type="entry name" value="SIS domain"/>
    <property type="match status" value="1"/>
</dbReference>
<dbReference type="Pfam" id="PF01380">
    <property type="entry name" value="SIS"/>
    <property type="match status" value="1"/>
</dbReference>
<dbReference type="SUPFAM" id="SSF46689">
    <property type="entry name" value="Homeodomain-like"/>
    <property type="match status" value="1"/>
</dbReference>
<dbReference type="GO" id="GO:0003700">
    <property type="term" value="F:DNA-binding transcription factor activity"/>
    <property type="evidence" value="ECO:0007669"/>
    <property type="project" value="InterPro"/>
</dbReference>
<dbReference type="GO" id="GO:0097367">
    <property type="term" value="F:carbohydrate derivative binding"/>
    <property type="evidence" value="ECO:0007669"/>
    <property type="project" value="InterPro"/>
</dbReference>
<dbReference type="InterPro" id="IPR000281">
    <property type="entry name" value="HTH_RpiR"/>
</dbReference>
<accession>A0A4Z0JP24</accession>
<evidence type="ECO:0000259" key="4">
    <source>
        <dbReference type="PROSITE" id="PS51071"/>
    </source>
</evidence>
<keyword evidence="2" id="KW-0238">DNA-binding</keyword>
<reference evidence="6 7" key="1">
    <citation type="submission" date="2018-10" db="EMBL/GenBank/DDBJ databases">
        <title>Lactobacillus sp. R7 and Lactobacillus sp. R19 isolated from fermented mustard green product of Taiwan.</title>
        <authorList>
            <person name="Lin S.-T."/>
        </authorList>
    </citation>
    <scope>NUCLEOTIDE SEQUENCE [LARGE SCALE GENOMIC DNA]</scope>
    <source>
        <strain evidence="6 7">BCRC 81127</strain>
    </source>
</reference>
<dbReference type="InterPro" id="IPR001347">
    <property type="entry name" value="SIS_dom"/>
</dbReference>
<feature type="domain" description="HTH rpiR-type" evidence="4">
    <location>
        <begin position="1"/>
        <end position="77"/>
    </location>
</feature>
<proteinExistence type="predicted"/>
<evidence type="ECO:0000256" key="2">
    <source>
        <dbReference type="ARBA" id="ARBA00023125"/>
    </source>
</evidence>
<dbReference type="EMBL" id="RKLY01000004">
    <property type="protein sequence ID" value="TGD24672.1"/>
    <property type="molecule type" value="Genomic_DNA"/>
</dbReference>
<evidence type="ECO:0000313" key="6">
    <source>
        <dbReference type="EMBL" id="TGD24672.1"/>
    </source>
</evidence>
<evidence type="ECO:0000256" key="1">
    <source>
        <dbReference type="ARBA" id="ARBA00023015"/>
    </source>
</evidence>
<dbReference type="PROSITE" id="PS51071">
    <property type="entry name" value="HTH_RPIR"/>
    <property type="match status" value="1"/>
</dbReference>
<evidence type="ECO:0000313" key="7">
    <source>
        <dbReference type="Proteomes" id="UP000298021"/>
    </source>
</evidence>
<dbReference type="InterPro" id="IPR036388">
    <property type="entry name" value="WH-like_DNA-bd_sf"/>
</dbReference>
<dbReference type="CDD" id="cd05013">
    <property type="entry name" value="SIS_RpiR"/>
    <property type="match status" value="1"/>
</dbReference>
<dbReference type="GO" id="GO:0003677">
    <property type="term" value="F:DNA binding"/>
    <property type="evidence" value="ECO:0007669"/>
    <property type="project" value="UniProtKB-KW"/>
</dbReference>
<sequence>MSVKGRILNTQSELSTAESKVATFILNNPEKTIQMTAAQLAKESGSSPASVIRLTKSLDIDSFTTLKILLSSDLTKKESDPKMNDDIKPNENLKSIKGKLLTSALDSIRETTDQLNEDEVQRLVKAISQADRLFIFGVGASHLAAEDISQKWNRINFPTIGDDDLNGLIPKLVNANEKDILWVISNSGQSPEALMAAKFAKKYGIKLVSLTRFGNNDLAKLSDIAVHTSQPKESPNRIAATNSLLAQFMIIDVIFYYFVSQTFAESSKALTASHDAIQEFKRALLK</sequence>
<dbReference type="OrthoDB" id="370421at2"/>
<keyword evidence="3" id="KW-0804">Transcription</keyword>
<organism evidence="6 7">
    <name type="scientific">Companilactobacillus suantsaicola</name>
    <dbReference type="NCBI Taxonomy" id="2487723"/>
    <lineage>
        <taxon>Bacteria</taxon>
        <taxon>Bacillati</taxon>
        <taxon>Bacillota</taxon>
        <taxon>Bacilli</taxon>
        <taxon>Lactobacillales</taxon>
        <taxon>Lactobacillaceae</taxon>
        <taxon>Companilactobacillus</taxon>
    </lineage>
</organism>
<evidence type="ECO:0000256" key="3">
    <source>
        <dbReference type="ARBA" id="ARBA00023163"/>
    </source>
</evidence>
<keyword evidence="7" id="KW-1185">Reference proteome</keyword>
<dbReference type="Gene3D" id="3.40.50.10490">
    <property type="entry name" value="Glucose-6-phosphate isomerase like protein, domain 1"/>
    <property type="match status" value="1"/>
</dbReference>
<dbReference type="InterPro" id="IPR035472">
    <property type="entry name" value="RpiR-like_SIS"/>
</dbReference>
<name>A0A4Z0JP24_9LACO</name>
<dbReference type="GO" id="GO:1901135">
    <property type="term" value="P:carbohydrate derivative metabolic process"/>
    <property type="evidence" value="ECO:0007669"/>
    <property type="project" value="InterPro"/>
</dbReference>
<dbReference type="PROSITE" id="PS51464">
    <property type="entry name" value="SIS"/>
    <property type="match status" value="1"/>
</dbReference>
<dbReference type="PANTHER" id="PTHR30514">
    <property type="entry name" value="GLUCOKINASE"/>
    <property type="match status" value="1"/>
</dbReference>
<evidence type="ECO:0000259" key="5">
    <source>
        <dbReference type="PROSITE" id="PS51464"/>
    </source>
</evidence>
<dbReference type="Pfam" id="PF01418">
    <property type="entry name" value="HTH_6"/>
    <property type="match status" value="1"/>
</dbReference>